<sequence length="453" mass="47265">MDIKARIEASPMTKAQVGIVAICLALNFIDGYDVLVMAFSATAITEAWGLSGSDLGILLSSALAGMTIGAIFVAQIADKIGRRKTIILSTSVITLGMFASALAPSYEVLLVLRIITGIAVGTMQTSLNVMVAEYANARRRATAVSIYAAGQPIGGVLGGIIVAALLTHFEWHSGFIFGGVITLAMLPIVIKWLPESIDYLNAKRPANALEEINKVLVRLEQPQLEALPAAPVSTGRPKNNLVAVFANGQAKKTVLLAFAFMMIMGSFYFANSWTPRLLTESGFSANQGITAGVLFSVGAIIGALVFAWAGARFELKRTLTVFFIMAAASFAVFALLADALNPALMGAVLLGMLTNASIAGMFTIGPVYYDASMRATAVGLIGGIGRCGGIISPILAGALVDAGWIPGNIYFVFVLPLVLGAVALMVLRKPASPVAPAAAQPAAAQQEALAESR</sequence>
<reference evidence="7 8" key="1">
    <citation type="submission" date="2022-03" db="EMBL/GenBank/DDBJ databases">
        <title>Isotopic signatures of nitrous oxide derived from detoxification processes.</title>
        <authorList>
            <person name="Behrendt U."/>
            <person name="Buchen C."/>
            <person name="Well R."/>
            <person name="Ulrich A."/>
            <person name="Rohe L."/>
            <person name="Kolb S."/>
            <person name="Schloter M."/>
            <person name="Horn M.A."/>
            <person name="Augustin J."/>
        </authorList>
    </citation>
    <scope>NUCLEOTIDE SEQUENCE [LARGE SCALE GENOMIC DNA]</scope>
    <source>
        <strain evidence="7 8">S4-C24</strain>
    </source>
</reference>
<dbReference type="InterPro" id="IPR036259">
    <property type="entry name" value="MFS_trans_sf"/>
</dbReference>
<gene>
    <name evidence="7" type="ORF">MNQ99_01970</name>
</gene>
<name>A0ABY3WC72_9MICC</name>
<feature type="transmembrane region" description="Helical" evidence="5">
    <location>
        <begin position="110"/>
        <end position="132"/>
    </location>
</feature>
<dbReference type="Pfam" id="PF07690">
    <property type="entry name" value="MFS_1"/>
    <property type="match status" value="1"/>
</dbReference>
<comment type="subcellular location">
    <subcellularLocation>
        <location evidence="1">Cell membrane</location>
        <topology evidence="1">Multi-pass membrane protein</topology>
    </subcellularLocation>
</comment>
<feature type="transmembrane region" description="Helical" evidence="5">
    <location>
        <begin position="55"/>
        <end position="74"/>
    </location>
</feature>
<keyword evidence="8" id="KW-1185">Reference proteome</keyword>
<dbReference type="PROSITE" id="PS00216">
    <property type="entry name" value="SUGAR_TRANSPORT_1"/>
    <property type="match status" value="1"/>
</dbReference>
<feature type="transmembrane region" description="Helical" evidence="5">
    <location>
        <begin position="144"/>
        <end position="169"/>
    </location>
</feature>
<feature type="transmembrane region" description="Helical" evidence="5">
    <location>
        <begin position="253"/>
        <end position="269"/>
    </location>
</feature>
<feature type="domain" description="Major facilitator superfamily (MFS) profile" evidence="6">
    <location>
        <begin position="19"/>
        <end position="432"/>
    </location>
</feature>
<feature type="transmembrane region" description="Helical" evidence="5">
    <location>
        <begin position="86"/>
        <end position="104"/>
    </location>
</feature>
<keyword evidence="4 5" id="KW-0472">Membrane</keyword>
<dbReference type="InterPro" id="IPR020846">
    <property type="entry name" value="MFS_dom"/>
</dbReference>
<feature type="transmembrane region" description="Helical" evidence="5">
    <location>
        <begin position="318"/>
        <end position="337"/>
    </location>
</feature>
<dbReference type="PANTHER" id="PTHR23508">
    <property type="entry name" value="CARBOXYLIC ACID TRANSPORTER PROTEIN HOMOLOG"/>
    <property type="match status" value="1"/>
</dbReference>
<dbReference type="RefSeq" id="WP_241914247.1">
    <property type="nucleotide sequence ID" value="NZ_CP093326.1"/>
</dbReference>
<feature type="transmembrane region" description="Helical" evidence="5">
    <location>
        <begin position="408"/>
        <end position="427"/>
    </location>
</feature>
<dbReference type="PROSITE" id="PS50850">
    <property type="entry name" value="MFS"/>
    <property type="match status" value="1"/>
</dbReference>
<evidence type="ECO:0000256" key="4">
    <source>
        <dbReference type="ARBA" id="ARBA00023136"/>
    </source>
</evidence>
<evidence type="ECO:0000256" key="2">
    <source>
        <dbReference type="ARBA" id="ARBA00022692"/>
    </source>
</evidence>
<evidence type="ECO:0000256" key="5">
    <source>
        <dbReference type="SAM" id="Phobius"/>
    </source>
</evidence>
<proteinExistence type="predicted"/>
<dbReference type="InterPro" id="IPR005829">
    <property type="entry name" value="Sugar_transporter_CS"/>
</dbReference>
<keyword evidence="3 5" id="KW-1133">Transmembrane helix</keyword>
<dbReference type="Gene3D" id="1.20.1250.20">
    <property type="entry name" value="MFS general substrate transporter like domains"/>
    <property type="match status" value="1"/>
</dbReference>
<evidence type="ECO:0000256" key="1">
    <source>
        <dbReference type="ARBA" id="ARBA00004651"/>
    </source>
</evidence>
<keyword evidence="2 5" id="KW-0812">Transmembrane</keyword>
<feature type="transmembrane region" description="Helical" evidence="5">
    <location>
        <begin position="289"/>
        <end position="311"/>
    </location>
</feature>
<evidence type="ECO:0000259" key="6">
    <source>
        <dbReference type="PROSITE" id="PS50850"/>
    </source>
</evidence>
<feature type="transmembrane region" description="Helical" evidence="5">
    <location>
        <begin position="377"/>
        <end position="396"/>
    </location>
</feature>
<dbReference type="PANTHER" id="PTHR23508:SF10">
    <property type="entry name" value="CARBOXYLIC ACID TRANSPORTER PROTEIN HOMOLOG"/>
    <property type="match status" value="1"/>
</dbReference>
<evidence type="ECO:0000256" key="3">
    <source>
        <dbReference type="ARBA" id="ARBA00022989"/>
    </source>
</evidence>
<evidence type="ECO:0000313" key="8">
    <source>
        <dbReference type="Proteomes" id="UP000829069"/>
    </source>
</evidence>
<evidence type="ECO:0000313" key="7">
    <source>
        <dbReference type="EMBL" id="UNK46163.1"/>
    </source>
</evidence>
<protein>
    <submittedName>
        <fullName evidence="7">MFS transporter</fullName>
    </submittedName>
</protein>
<organism evidence="7 8">
    <name type="scientific">Arthrobacter sulfonylureivorans</name>
    <dbReference type="NCBI Taxonomy" id="2486855"/>
    <lineage>
        <taxon>Bacteria</taxon>
        <taxon>Bacillati</taxon>
        <taxon>Actinomycetota</taxon>
        <taxon>Actinomycetes</taxon>
        <taxon>Micrococcales</taxon>
        <taxon>Micrococcaceae</taxon>
        <taxon>Arthrobacter</taxon>
    </lineage>
</organism>
<dbReference type="Proteomes" id="UP000829069">
    <property type="component" value="Chromosome"/>
</dbReference>
<feature type="transmembrane region" description="Helical" evidence="5">
    <location>
        <begin position="175"/>
        <end position="194"/>
    </location>
</feature>
<accession>A0ABY3WC72</accession>
<dbReference type="SUPFAM" id="SSF103473">
    <property type="entry name" value="MFS general substrate transporter"/>
    <property type="match status" value="1"/>
</dbReference>
<feature type="transmembrane region" description="Helical" evidence="5">
    <location>
        <begin position="343"/>
        <end position="365"/>
    </location>
</feature>
<dbReference type="EMBL" id="CP093326">
    <property type="protein sequence ID" value="UNK46163.1"/>
    <property type="molecule type" value="Genomic_DNA"/>
</dbReference>
<dbReference type="InterPro" id="IPR011701">
    <property type="entry name" value="MFS"/>
</dbReference>